<keyword evidence="1" id="KW-0472">Membrane</keyword>
<comment type="caution">
    <text evidence="2">The sequence shown here is derived from an EMBL/GenBank/DDBJ whole genome shotgun (WGS) entry which is preliminary data.</text>
</comment>
<proteinExistence type="predicted"/>
<keyword evidence="1" id="KW-1133">Transmembrane helix</keyword>
<organism evidence="2 3">
    <name type="scientific">Trifolium medium</name>
    <dbReference type="NCBI Taxonomy" id="97028"/>
    <lineage>
        <taxon>Eukaryota</taxon>
        <taxon>Viridiplantae</taxon>
        <taxon>Streptophyta</taxon>
        <taxon>Embryophyta</taxon>
        <taxon>Tracheophyta</taxon>
        <taxon>Spermatophyta</taxon>
        <taxon>Magnoliopsida</taxon>
        <taxon>eudicotyledons</taxon>
        <taxon>Gunneridae</taxon>
        <taxon>Pentapetalae</taxon>
        <taxon>rosids</taxon>
        <taxon>fabids</taxon>
        <taxon>Fabales</taxon>
        <taxon>Fabaceae</taxon>
        <taxon>Papilionoideae</taxon>
        <taxon>50 kb inversion clade</taxon>
        <taxon>NPAAA clade</taxon>
        <taxon>Hologalegina</taxon>
        <taxon>IRL clade</taxon>
        <taxon>Trifolieae</taxon>
        <taxon>Trifolium</taxon>
    </lineage>
</organism>
<keyword evidence="3" id="KW-1185">Reference proteome</keyword>
<feature type="non-terminal residue" evidence="2">
    <location>
        <position position="97"/>
    </location>
</feature>
<evidence type="ECO:0000256" key="1">
    <source>
        <dbReference type="SAM" id="Phobius"/>
    </source>
</evidence>
<keyword evidence="1" id="KW-0812">Transmembrane</keyword>
<name>A0A392SVJ4_9FABA</name>
<dbReference type="EMBL" id="LXQA010447579">
    <property type="protein sequence ID" value="MCI52457.1"/>
    <property type="molecule type" value="Genomic_DNA"/>
</dbReference>
<sequence length="97" mass="10420">ISDTPWSCSLQGSLQQPCSEGFVDLPGAVRCKARGSDLVAKDFSWLLELFAAMLAAATVSDTCSLLLTMARCSEGCKIQNLHFAPKPVKKSGKCNIR</sequence>
<feature type="non-terminal residue" evidence="2">
    <location>
        <position position="1"/>
    </location>
</feature>
<accession>A0A392SVJ4</accession>
<evidence type="ECO:0000313" key="3">
    <source>
        <dbReference type="Proteomes" id="UP000265520"/>
    </source>
</evidence>
<protein>
    <submittedName>
        <fullName evidence="2">Uncharacterized protein</fullName>
    </submittedName>
</protein>
<dbReference type="Proteomes" id="UP000265520">
    <property type="component" value="Unassembled WGS sequence"/>
</dbReference>
<reference evidence="2 3" key="1">
    <citation type="journal article" date="2018" name="Front. Plant Sci.">
        <title>Red Clover (Trifolium pratense) and Zigzag Clover (T. medium) - A Picture of Genomic Similarities and Differences.</title>
        <authorList>
            <person name="Dluhosova J."/>
            <person name="Istvanek J."/>
            <person name="Nedelnik J."/>
            <person name="Repkova J."/>
        </authorList>
    </citation>
    <scope>NUCLEOTIDE SEQUENCE [LARGE SCALE GENOMIC DNA]</scope>
    <source>
        <strain evidence="3">cv. 10/8</strain>
        <tissue evidence="2">Leaf</tissue>
    </source>
</reference>
<evidence type="ECO:0000313" key="2">
    <source>
        <dbReference type="EMBL" id="MCI52457.1"/>
    </source>
</evidence>
<feature type="transmembrane region" description="Helical" evidence="1">
    <location>
        <begin position="45"/>
        <end position="67"/>
    </location>
</feature>
<dbReference type="AlphaFoldDB" id="A0A392SVJ4"/>